<protein>
    <submittedName>
        <fullName evidence="2">Major surface protein 2</fullName>
    </submittedName>
</protein>
<gene>
    <name evidence="2" type="primary">msp2</name>
</gene>
<sequence length="157" mass="16958">AKELAYDVLTDQRDKLEAALAKVDGKDIVAFARALKVSDKSIDEKICRGTSSQVFQKTSGHSCPGAKTGNGYEQGYQGLSNFAERVLVPHPKEWPTASEGSNKENAKEVAENIVGLTKEQKIIVARDLAKTIEGGEVVEIRSVSSTSVMVNACYDLL</sequence>
<feature type="domain" description="Msp4/OMP-like" evidence="1">
    <location>
        <begin position="102"/>
        <end position="156"/>
    </location>
</feature>
<dbReference type="Pfam" id="PF01617">
    <property type="entry name" value="Surface_Ag_2"/>
    <property type="match status" value="1"/>
</dbReference>
<evidence type="ECO:0000313" key="3">
    <source>
        <dbReference type="EMBL" id="AHA44898.1"/>
    </source>
</evidence>
<evidence type="ECO:0000313" key="4">
    <source>
        <dbReference type="EMBL" id="AHA44899.1"/>
    </source>
</evidence>
<dbReference type="AlphaFoldDB" id="V5L1U3"/>
<dbReference type="EMBL" id="KF569928">
    <property type="protein sequence ID" value="AHA44899.1"/>
    <property type="molecule type" value="Genomic_DNA"/>
</dbReference>
<organism evidence="2">
    <name type="scientific">Anaplasma phagocytophilum</name>
    <name type="common">Ehrlichia phagocytophila</name>
    <dbReference type="NCBI Taxonomy" id="948"/>
    <lineage>
        <taxon>Bacteria</taxon>
        <taxon>Pseudomonadati</taxon>
        <taxon>Pseudomonadota</taxon>
        <taxon>Alphaproteobacteria</taxon>
        <taxon>Rickettsiales</taxon>
        <taxon>Anaplasmataceae</taxon>
        <taxon>Anaplasma</taxon>
        <taxon>phagocytophilum group</taxon>
    </lineage>
</organism>
<name>V5L1U3_ANAPH</name>
<reference evidence="5" key="2">
    <citation type="submission" date="2015-05" db="EMBL/GenBank/DDBJ databases">
        <title>Detection of Anaplasma phagocytophilum and variants in ixodid ticks and domestic animals in Hubei, China.</title>
        <authorList>
            <person name="Li J."/>
            <person name="Zhang L."/>
            <person name="Tan L."/>
        </authorList>
    </citation>
    <scope>NUCLEOTIDE SEQUENCE</scope>
    <source>
        <strain evidence="6">HB-G2</strain>
        <strain evidence="5">HB-G9</strain>
    </source>
</reference>
<evidence type="ECO:0000313" key="5">
    <source>
        <dbReference type="EMBL" id="ALJ94015.1"/>
    </source>
</evidence>
<evidence type="ECO:0000259" key="1">
    <source>
        <dbReference type="Pfam" id="PF01617"/>
    </source>
</evidence>
<dbReference type="EMBL" id="KR559265">
    <property type="protein sequence ID" value="ALJ94016.1"/>
    <property type="molecule type" value="Genomic_DNA"/>
</dbReference>
<evidence type="ECO:0000313" key="6">
    <source>
        <dbReference type="EMBL" id="ALJ94016.1"/>
    </source>
</evidence>
<feature type="non-terminal residue" evidence="2">
    <location>
        <position position="1"/>
    </location>
</feature>
<accession>V5L1U3</accession>
<dbReference type="EMBL" id="KR559264">
    <property type="protein sequence ID" value="ALJ94015.1"/>
    <property type="molecule type" value="Genomic_DNA"/>
</dbReference>
<dbReference type="EMBL" id="KF569927">
    <property type="protein sequence ID" value="AHA44898.1"/>
    <property type="molecule type" value="Genomic_DNA"/>
</dbReference>
<reference evidence="2" key="1">
    <citation type="submission" date="2013-08" db="EMBL/GenBank/DDBJ databases">
        <title>Detection of Anaplasma phagocytophilum and variants in ixodid ticks and domestic animals in Hubei, China.</title>
        <authorList>
            <person name="Zhang L."/>
            <person name="Xiong J."/>
            <person name="Li J."/>
            <person name="Zhan J."/>
            <person name="Tan L."/>
        </authorList>
    </citation>
    <scope>NUCLEOTIDE SEQUENCE</scope>
    <source>
        <strain evidence="3">HB-MC-M3</strain>
        <strain evidence="4">HB-MC-M5</strain>
        <strain evidence="2">HB-MC-P1</strain>
    </source>
</reference>
<evidence type="ECO:0000313" key="2">
    <source>
        <dbReference type="EMBL" id="AHA44897.1"/>
    </source>
</evidence>
<dbReference type="EMBL" id="KF569926">
    <property type="protein sequence ID" value="AHA44897.1"/>
    <property type="molecule type" value="Genomic_DNA"/>
</dbReference>
<dbReference type="InterPro" id="IPR002566">
    <property type="entry name" value="Msp4_OMP-like"/>
</dbReference>
<proteinExistence type="predicted"/>
<feature type="non-terminal residue" evidence="2">
    <location>
        <position position="157"/>
    </location>
</feature>